<proteinExistence type="predicted"/>
<dbReference type="PANTHER" id="PTHR33116:SF78">
    <property type="entry name" value="OS12G0587133 PROTEIN"/>
    <property type="match status" value="1"/>
</dbReference>
<dbReference type="EMBL" id="OIVN01005735">
    <property type="protein sequence ID" value="SPD23799.1"/>
    <property type="molecule type" value="Genomic_DNA"/>
</dbReference>
<evidence type="ECO:0000259" key="1">
    <source>
        <dbReference type="PROSITE" id="PS50878"/>
    </source>
</evidence>
<dbReference type="PANTHER" id="PTHR33116">
    <property type="entry name" value="REVERSE TRANSCRIPTASE ZINC-BINDING DOMAIN-CONTAINING PROTEIN-RELATED-RELATED"/>
    <property type="match status" value="1"/>
</dbReference>
<dbReference type="CDD" id="cd01650">
    <property type="entry name" value="RT_nLTR_like"/>
    <property type="match status" value="1"/>
</dbReference>
<organism evidence="2">
    <name type="scientific">Fagus sylvatica</name>
    <name type="common">Beechnut</name>
    <dbReference type="NCBI Taxonomy" id="28930"/>
    <lineage>
        <taxon>Eukaryota</taxon>
        <taxon>Viridiplantae</taxon>
        <taxon>Streptophyta</taxon>
        <taxon>Embryophyta</taxon>
        <taxon>Tracheophyta</taxon>
        <taxon>Spermatophyta</taxon>
        <taxon>Magnoliopsida</taxon>
        <taxon>eudicotyledons</taxon>
        <taxon>Gunneridae</taxon>
        <taxon>Pentapetalae</taxon>
        <taxon>rosids</taxon>
        <taxon>fabids</taxon>
        <taxon>Fagales</taxon>
        <taxon>Fagaceae</taxon>
        <taxon>Fagus</taxon>
    </lineage>
</organism>
<gene>
    <name evidence="2" type="ORF">FSB_LOCUS51681</name>
</gene>
<dbReference type="PROSITE" id="PS50878">
    <property type="entry name" value="RT_POL"/>
    <property type="match status" value="1"/>
</dbReference>
<dbReference type="InterPro" id="IPR000477">
    <property type="entry name" value="RT_dom"/>
</dbReference>
<evidence type="ECO:0000313" key="2">
    <source>
        <dbReference type="EMBL" id="SPD23799.1"/>
    </source>
</evidence>
<dbReference type="Pfam" id="PF00078">
    <property type="entry name" value="RVT_1"/>
    <property type="match status" value="1"/>
</dbReference>
<accession>A0A2N9II96</accession>
<dbReference type="AlphaFoldDB" id="A0A2N9II96"/>
<name>A0A2N9II96_FAGSY</name>
<protein>
    <recommendedName>
        <fullName evidence="1">Reverse transcriptase domain-containing protein</fullName>
    </recommendedName>
</protein>
<reference evidence="2" key="1">
    <citation type="submission" date="2018-02" db="EMBL/GenBank/DDBJ databases">
        <authorList>
            <person name="Cohen D.B."/>
            <person name="Kent A.D."/>
        </authorList>
    </citation>
    <scope>NUCLEOTIDE SEQUENCE</scope>
</reference>
<feature type="domain" description="Reverse transcriptase" evidence="1">
    <location>
        <begin position="358"/>
        <end position="600"/>
    </location>
</feature>
<sequence length="914" mass="103365">MSRREPIGAMFEEFQGDHATPSSVWVDLALTDPESQEIEPLGVPMYPESVFEVGEPSKAVCLLESLEGEEALVSTLTLTVVKEPVMTLTVVEEPVDGPASPFTCAPLKMILPSGPSEGSTNPHLEPSAYRFAMKAEGPRRQSASGKKGSRELRKLVSSVNYDGCQPETKLAEVDLQLGVPDSFVWVGTGLYGLSTDLLRSELWEELNNVQQILNSPWCVFGDFNVGSLSSIERELRGSLLLELDKLAHFEETSWHQKSRLMALYTLEDSVIRDKAVQFYETLYTETEDWRPSVDDLPFSRIEDMDHTLLDSRFERDEIFQVVKDLQGDKSPGLDGFTMAFYQMCWHVLEEDILGFFDEFYDKGTFACSLNATFVTLIPKKQSALNIKDFCPISLIRSVYKILAKVLANRLRKVLDGLVSESVLIANECLDSRLKSHILGVVCKLDIEKAYDHVNWDCLLHLLDRMGFRSFFGSSRGIRQGDTLSPLLFLLVMEVLSRMLSRTKEARLIRGFKASKAQEDGLSISHLLFADDTTIFCDADPEQLLHLRMVLSCFEPVTGLGVNMGKSELVPMGDVRNGSQLANILCCHIGYLPMMYLGLPLWASFKASMVWNPILEKVERRLAGWKKLYLSREGRLTLLKSTLSSLPTYYLSLFTIPKHVAARIERLQRNFLWGGLGDGYTHHLVSWDTVCSPLAHGGLGVRKVEVFNRTLLGKWLWKFGREETNLWRVIVAKYWCEWGGWMSGNLLRPQPSHIRGESFQNPRGTHGCSLWKGILSGWDIFHHHLKLVVGLGTLTIWHDHWCGDIPLKVMFPVLFSCFSSQSGSVASCLYASTDGAGRSWNITFIRDFNDWEIEEVLAFFTFIHANIPTTLDPDSLFWKLHHHGKFDVKSFYHALVGHSAISFPWRAIWRVKAPL</sequence>